<dbReference type="PANTHER" id="PTHR42796">
    <property type="entry name" value="FUMARYLACETOACETATE HYDROLASE DOMAIN-CONTAINING PROTEIN 2A-RELATED"/>
    <property type="match status" value="1"/>
</dbReference>
<comment type="similarity">
    <text evidence="1">Belongs to the FAH family.</text>
</comment>
<accession>A0A5D4FYE7</accession>
<dbReference type="SUPFAM" id="SSF56529">
    <property type="entry name" value="FAH"/>
    <property type="match status" value="1"/>
</dbReference>
<dbReference type="GO" id="GO:0046872">
    <property type="term" value="F:metal ion binding"/>
    <property type="evidence" value="ECO:0007669"/>
    <property type="project" value="UniProtKB-KW"/>
</dbReference>
<evidence type="ECO:0000313" key="5">
    <source>
        <dbReference type="Proteomes" id="UP000324726"/>
    </source>
</evidence>
<sequence length="276" mass="29881">MAHRLASIETAGRLRTIRVESFDGTHGTGTVLADGDLGGFLQDVTLSASASAGESIEFSARQLAPVIPNPRKVLCTGLNFREHIVEMGHPVPDHPTLFAKFATALTTPYGNVRVPRAMAQKLDYEGELAIVMGHGGQIAGYAVMNDFSQRDWQYRTQQWLQGKNLDESSALGPWLTMATDEKGQPFDPVAAGAMLRTWVNGDLRQEHSLADLVFKPQELVEYVENFATLEAGDVIALGTPAGVGHGMTPPRYLGHGDTVEVEIEGLGRISSTIDVR</sequence>
<feature type="domain" description="Fumarylacetoacetase-like C-terminal" evidence="3">
    <location>
        <begin position="72"/>
        <end position="273"/>
    </location>
</feature>
<dbReference type="Gene3D" id="3.90.850.10">
    <property type="entry name" value="Fumarylacetoacetase-like, C-terminal domain"/>
    <property type="match status" value="1"/>
</dbReference>
<keyword evidence="2" id="KW-0479">Metal-binding</keyword>
<keyword evidence="4" id="KW-0378">Hydrolase</keyword>
<organism evidence="4 5">
    <name type="scientific">Corynebacterium urealyticum</name>
    <dbReference type="NCBI Taxonomy" id="43771"/>
    <lineage>
        <taxon>Bacteria</taxon>
        <taxon>Bacillati</taxon>
        <taxon>Actinomycetota</taxon>
        <taxon>Actinomycetes</taxon>
        <taxon>Mycobacteriales</taxon>
        <taxon>Corynebacteriaceae</taxon>
        <taxon>Corynebacterium</taxon>
    </lineage>
</organism>
<comment type="caution">
    <text evidence="4">The sequence shown here is derived from an EMBL/GenBank/DDBJ whole genome shotgun (WGS) entry which is preliminary data.</text>
</comment>
<dbReference type="InterPro" id="IPR051121">
    <property type="entry name" value="FAH"/>
</dbReference>
<evidence type="ECO:0000259" key="3">
    <source>
        <dbReference type="Pfam" id="PF01557"/>
    </source>
</evidence>
<proteinExistence type="inferred from homology"/>
<evidence type="ECO:0000256" key="1">
    <source>
        <dbReference type="ARBA" id="ARBA00010211"/>
    </source>
</evidence>
<dbReference type="InterPro" id="IPR011234">
    <property type="entry name" value="Fumarylacetoacetase-like_C"/>
</dbReference>
<reference evidence="4 5" key="1">
    <citation type="submission" date="2019-08" db="EMBL/GenBank/DDBJ databases">
        <title>Draft genome of C. urealyticum strain VH4248.</title>
        <authorList>
            <person name="Navas J."/>
        </authorList>
    </citation>
    <scope>NUCLEOTIDE SEQUENCE [LARGE SCALE GENOMIC DNA]</scope>
    <source>
        <strain evidence="4 5">VH4248</strain>
    </source>
</reference>
<dbReference type="InterPro" id="IPR036663">
    <property type="entry name" value="Fumarylacetoacetase_C_sf"/>
</dbReference>
<gene>
    <name evidence="4" type="ORF">FYJ87_08430</name>
</gene>
<dbReference type="GO" id="GO:0016787">
    <property type="term" value="F:hydrolase activity"/>
    <property type="evidence" value="ECO:0007669"/>
    <property type="project" value="UniProtKB-KW"/>
</dbReference>
<dbReference type="Proteomes" id="UP000324726">
    <property type="component" value="Unassembled WGS sequence"/>
</dbReference>
<dbReference type="GO" id="GO:0044281">
    <property type="term" value="P:small molecule metabolic process"/>
    <property type="evidence" value="ECO:0007669"/>
    <property type="project" value="UniProtKB-ARBA"/>
</dbReference>
<dbReference type="EMBL" id="VSZI01000001">
    <property type="protein sequence ID" value="TYR20914.1"/>
    <property type="molecule type" value="Genomic_DNA"/>
</dbReference>
<dbReference type="AlphaFoldDB" id="A0A5D4FYE7"/>
<dbReference type="RefSeq" id="WP_148812897.1">
    <property type="nucleotide sequence ID" value="NZ_VSZI01000001.1"/>
</dbReference>
<protein>
    <submittedName>
        <fullName evidence="4">Fumarylacetoacetate hydrolase family protein</fullName>
    </submittedName>
</protein>
<dbReference type="PANTHER" id="PTHR42796:SF4">
    <property type="entry name" value="FUMARYLACETOACETATE HYDROLASE DOMAIN-CONTAINING PROTEIN 2A"/>
    <property type="match status" value="1"/>
</dbReference>
<evidence type="ECO:0000256" key="2">
    <source>
        <dbReference type="ARBA" id="ARBA00022723"/>
    </source>
</evidence>
<evidence type="ECO:0000313" key="4">
    <source>
        <dbReference type="EMBL" id="TYR20914.1"/>
    </source>
</evidence>
<dbReference type="Pfam" id="PF01557">
    <property type="entry name" value="FAA_hydrolase"/>
    <property type="match status" value="1"/>
</dbReference>
<name>A0A5D4FYE7_9CORY</name>